<keyword evidence="1" id="KW-0732">Signal</keyword>
<sequence length="712" mass="71281">MPPRTRSLAVLSTTCLALGGLAAGAPAALGADGGEAELVEADWHVLSFSDDGTVAAFHGPDQQLYARDLTTGTTTLVSATADGTPAAGFHRSRGAVVSRNGRYVVFSTHATNLDPSDTDVNEDVYVKDLATGSLTLASTSSTGEKGNLPSYAPSRVSDDGRVLVFASRAGNFPPLVPLPPGCPQPEDNFCVEVEVYAKDLGTGELTLLTLGDRADFEDPVSSSVVGDVSADGSVVAVNVGDPLTPDDQDVWKFPDVFLVDLATGQRTLASSQDPTGFSSFFFPSLSADGTRVAFAGDLAGGPYLEEVFVRDAADALPVRASSSAEGVAANGVAISPRLAGDGLSVAFTSRASNLHPDDTDTADDVVVKDLTTGEVHLATLGDAKPAGAFGGSSPLLALGAVGGVLFSAPLALYDPTVTDPYAFGVFRRTFAPSGPVDADGDGVVDALQPAGTAAGAFVDASTVPATSGAVVDAGGLAVTVADAEDPAEGVLVTVGPAGPGTTRATLSVCGLTVRLDAGSSAVLTCGSLVVRTLTGTVRVETDGGAVVVTVPTGTSARVVDTAAGADVTEVSGTGVTVTVGGSTTALPAGSGGSFVAWTVSGPGAPVDPQPVLNRVKAGRAVPLKWHVADASGAPVTTLTSAPVSVRNLACGLATTTDDVEQTVAGGSGLQNLGGGYYQLNWKTSPAWAGSCKTMTLDLGGGAVLQADFQLSR</sequence>
<reference evidence="2 3" key="1">
    <citation type="submission" date="2013-08" db="EMBL/GenBank/DDBJ databases">
        <title>Genome sequencing of Cellulomonas carbonis T26.</title>
        <authorList>
            <person name="Chen F."/>
            <person name="Li Y."/>
            <person name="Wang G."/>
        </authorList>
    </citation>
    <scope>NUCLEOTIDE SEQUENCE [LARGE SCALE GENOMIC DNA]</scope>
    <source>
        <strain evidence="2 3">T26</strain>
    </source>
</reference>
<dbReference type="RefSeq" id="WP_043604291.1">
    <property type="nucleotide sequence ID" value="NZ_AXCY01000017.1"/>
</dbReference>
<dbReference type="AlphaFoldDB" id="A0A0A0BVD5"/>
<name>A0A0A0BVD5_9CELL</name>
<gene>
    <name evidence="2" type="ORF">N868_08215</name>
</gene>
<comment type="caution">
    <text evidence="2">The sequence shown here is derived from an EMBL/GenBank/DDBJ whole genome shotgun (WGS) entry which is preliminary data.</text>
</comment>
<evidence type="ECO:0000313" key="2">
    <source>
        <dbReference type="EMBL" id="KGM11642.1"/>
    </source>
</evidence>
<dbReference type="SUPFAM" id="SSF82171">
    <property type="entry name" value="DPP6 N-terminal domain-like"/>
    <property type="match status" value="1"/>
</dbReference>
<dbReference type="InterPro" id="IPR011659">
    <property type="entry name" value="WD40"/>
</dbReference>
<proteinExistence type="predicted"/>
<feature type="chain" id="PRO_5039119387" description="WD40 repeat protein" evidence="1">
    <location>
        <begin position="31"/>
        <end position="712"/>
    </location>
</feature>
<evidence type="ECO:0000313" key="3">
    <source>
        <dbReference type="Proteomes" id="UP000029839"/>
    </source>
</evidence>
<reference evidence="2 3" key="2">
    <citation type="journal article" date="2015" name="Stand. Genomic Sci.">
        <title>Draft genome sequence of Cellulomonas carbonis T26(T) and comparative analysis of six Cellulomonas genomes.</title>
        <authorList>
            <person name="Zhuang W."/>
            <person name="Zhang S."/>
            <person name="Xia X."/>
            <person name="Wang G."/>
        </authorList>
    </citation>
    <scope>NUCLEOTIDE SEQUENCE [LARGE SCALE GENOMIC DNA]</scope>
    <source>
        <strain evidence="2 3">T26</strain>
    </source>
</reference>
<keyword evidence="3" id="KW-1185">Reference proteome</keyword>
<dbReference type="EMBL" id="AXCY01000017">
    <property type="protein sequence ID" value="KGM11642.1"/>
    <property type="molecule type" value="Genomic_DNA"/>
</dbReference>
<feature type="signal peptide" evidence="1">
    <location>
        <begin position="1"/>
        <end position="30"/>
    </location>
</feature>
<accession>A0A0A0BVD5</accession>
<dbReference type="NCBIfam" id="NF038114">
    <property type="entry name" value="rightmost"/>
    <property type="match status" value="1"/>
</dbReference>
<evidence type="ECO:0000256" key="1">
    <source>
        <dbReference type="SAM" id="SignalP"/>
    </source>
</evidence>
<dbReference type="InterPro" id="IPR011042">
    <property type="entry name" value="6-blade_b-propeller_TolB-like"/>
</dbReference>
<organism evidence="2 3">
    <name type="scientific">Cellulomonas carbonis T26</name>
    <dbReference type="NCBI Taxonomy" id="947969"/>
    <lineage>
        <taxon>Bacteria</taxon>
        <taxon>Bacillati</taxon>
        <taxon>Actinomycetota</taxon>
        <taxon>Actinomycetes</taxon>
        <taxon>Micrococcales</taxon>
        <taxon>Cellulomonadaceae</taxon>
        <taxon>Cellulomonas</taxon>
    </lineage>
</organism>
<dbReference type="Pfam" id="PF07676">
    <property type="entry name" value="PD40"/>
    <property type="match status" value="1"/>
</dbReference>
<evidence type="ECO:0008006" key="4">
    <source>
        <dbReference type="Google" id="ProtNLM"/>
    </source>
</evidence>
<dbReference type="Proteomes" id="UP000029839">
    <property type="component" value="Unassembled WGS sequence"/>
</dbReference>
<dbReference type="OrthoDB" id="5175624at2"/>
<protein>
    <recommendedName>
        <fullName evidence="4">WD40 repeat protein</fullName>
    </recommendedName>
</protein>
<dbReference type="Gene3D" id="2.120.10.30">
    <property type="entry name" value="TolB, C-terminal domain"/>
    <property type="match status" value="2"/>
</dbReference>